<keyword evidence="1" id="KW-0472">Membrane</keyword>
<feature type="transmembrane region" description="Helical" evidence="1">
    <location>
        <begin position="292"/>
        <end position="310"/>
    </location>
</feature>
<name>A0A1G1VK72_9BACT</name>
<feature type="transmembrane region" description="Helical" evidence="1">
    <location>
        <begin position="267"/>
        <end position="286"/>
    </location>
</feature>
<sequence>MILIFSFNILLRLIFTFYGYIATEEGMLLYNQQLAYSGQLPFIDYDAWTSLFHDYLLGWHQFLLGTSILMQRLVGLTLALVVFWLTVKLARRLNPKSTHLVALLLTLGSPLYLYFSTIPYSEQFMTLFITLSLFCLVTNRSALAFLSSIAAGLIRSQALPVTFLVWIYLFFIQPRRSFLKLSLVGAGFALVLLSPFLLISPSHVIWAFFWPLKASQTLIYQQGFQGVNLSHLVNFTLEATRDYGLLTAIITAGLAVFGWPNKLYRRFYILTLGIILSQLAVALIHQPPYASYLYPFVPLLALWAGFYLSRTLKFTRILITLLLLTNFIIFPHAQFIKTSLASLSTTPHELLQQISSYLTRYVSPEDEILSFYIPIVTQANRRLPPNLNRGSGSLSFLSTSQAQKHHLTNLDMLTAYLKSSRPAAVVFTSKDLVRLTPDQRSVFLASVESYYYLAQTFSQISQIEDPRTRNLFIYLPLASNATHDY</sequence>
<dbReference type="AlphaFoldDB" id="A0A1G1VK72"/>
<dbReference type="Proteomes" id="UP000177324">
    <property type="component" value="Unassembled WGS sequence"/>
</dbReference>
<reference evidence="2 3" key="1">
    <citation type="journal article" date="2016" name="Nat. Commun.">
        <title>Thousands of microbial genomes shed light on interconnected biogeochemical processes in an aquifer system.</title>
        <authorList>
            <person name="Anantharaman K."/>
            <person name="Brown C.T."/>
            <person name="Hug L.A."/>
            <person name="Sharon I."/>
            <person name="Castelle C.J."/>
            <person name="Probst A.J."/>
            <person name="Thomas B.C."/>
            <person name="Singh A."/>
            <person name="Wilkins M.J."/>
            <person name="Karaoz U."/>
            <person name="Brodie E.L."/>
            <person name="Williams K.H."/>
            <person name="Hubbard S.S."/>
            <person name="Banfield J.F."/>
        </authorList>
    </citation>
    <scope>NUCLEOTIDE SEQUENCE [LARGE SCALE GENOMIC DNA]</scope>
</reference>
<evidence type="ECO:0000313" key="3">
    <source>
        <dbReference type="Proteomes" id="UP000177324"/>
    </source>
</evidence>
<proteinExistence type="predicted"/>
<keyword evidence="1" id="KW-1133">Transmembrane helix</keyword>
<keyword evidence="1" id="KW-0812">Transmembrane</keyword>
<gene>
    <name evidence="2" type="ORF">A2784_03250</name>
</gene>
<protein>
    <recommendedName>
        <fullName evidence="4">Glycosyltransferase RgtA/B/C/D-like domain-containing protein</fullName>
    </recommendedName>
</protein>
<evidence type="ECO:0000256" key="1">
    <source>
        <dbReference type="SAM" id="Phobius"/>
    </source>
</evidence>
<feature type="transmembrane region" description="Helical" evidence="1">
    <location>
        <begin position="152"/>
        <end position="171"/>
    </location>
</feature>
<accession>A0A1G1VK72</accession>
<comment type="caution">
    <text evidence="2">The sequence shown here is derived from an EMBL/GenBank/DDBJ whole genome shotgun (WGS) entry which is preliminary data.</text>
</comment>
<evidence type="ECO:0000313" key="2">
    <source>
        <dbReference type="EMBL" id="OGY15692.1"/>
    </source>
</evidence>
<feature type="transmembrane region" description="Helical" evidence="1">
    <location>
        <begin position="243"/>
        <end position="260"/>
    </location>
</feature>
<dbReference type="EMBL" id="MHCH01000061">
    <property type="protein sequence ID" value="OGY15692.1"/>
    <property type="molecule type" value="Genomic_DNA"/>
</dbReference>
<dbReference type="STRING" id="1797589.A2784_03250"/>
<feature type="transmembrane region" description="Helical" evidence="1">
    <location>
        <begin position="97"/>
        <end position="115"/>
    </location>
</feature>
<evidence type="ECO:0008006" key="4">
    <source>
        <dbReference type="Google" id="ProtNLM"/>
    </source>
</evidence>
<organism evidence="2 3">
    <name type="scientific">Candidatus Chisholmbacteria bacterium RIFCSPHIGHO2_01_FULL_48_12</name>
    <dbReference type="NCBI Taxonomy" id="1797589"/>
    <lineage>
        <taxon>Bacteria</taxon>
        <taxon>Candidatus Chisholmiibacteriota</taxon>
    </lineage>
</organism>
<feature type="transmembrane region" description="Helical" evidence="1">
    <location>
        <begin position="183"/>
        <end position="209"/>
    </location>
</feature>
<feature type="transmembrane region" description="Helical" evidence="1">
    <location>
        <begin position="62"/>
        <end position="85"/>
    </location>
</feature>
<feature type="transmembrane region" description="Helical" evidence="1">
    <location>
        <begin position="317"/>
        <end position="336"/>
    </location>
</feature>